<keyword evidence="1" id="KW-0812">Transmembrane</keyword>
<dbReference type="PANTHER" id="PTHR35531:SF1">
    <property type="entry name" value="INNER MEMBRANE PROTEIN YBCI-RELATED"/>
    <property type="match status" value="1"/>
</dbReference>
<dbReference type="OrthoDB" id="5459053at2"/>
<proteinExistence type="predicted"/>
<feature type="transmembrane region" description="Helical" evidence="1">
    <location>
        <begin position="104"/>
        <end position="126"/>
    </location>
</feature>
<accession>A0A3M8H526</accession>
<feature type="transmembrane region" description="Helical" evidence="1">
    <location>
        <begin position="159"/>
        <end position="181"/>
    </location>
</feature>
<dbReference type="EMBL" id="RHLQ01000046">
    <property type="protein sequence ID" value="RNC97512.1"/>
    <property type="molecule type" value="Genomic_DNA"/>
</dbReference>
<dbReference type="Pfam" id="PF04307">
    <property type="entry name" value="YdjM"/>
    <property type="match status" value="1"/>
</dbReference>
<gene>
    <name evidence="2" type="ORF">EC501_14830</name>
</gene>
<keyword evidence="1" id="KW-1133">Transmembrane helix</keyword>
<dbReference type="Proteomes" id="UP000279909">
    <property type="component" value="Unassembled WGS sequence"/>
</dbReference>
<dbReference type="RefSeq" id="WP_122973113.1">
    <property type="nucleotide sequence ID" value="NZ_RHLQ01000046.1"/>
</dbReference>
<reference evidence="2 3" key="1">
    <citation type="journal article" date="2014" name="Int. J. Syst. Evol. Microbiol.">
        <title>Lysinibacillus halotolerans sp. nov., isolated from saline-alkaline soil.</title>
        <authorList>
            <person name="Kong D."/>
            <person name="Wang Y."/>
            <person name="Zhao B."/>
            <person name="Li Y."/>
            <person name="Song J."/>
            <person name="Zhai Y."/>
            <person name="Zhang C."/>
            <person name="Wang H."/>
            <person name="Chen X."/>
            <person name="Zhao B."/>
            <person name="Ruan Z."/>
        </authorList>
    </citation>
    <scope>NUCLEOTIDE SEQUENCE [LARGE SCALE GENOMIC DNA]</scope>
    <source>
        <strain evidence="2 3">MCCC 1A12703</strain>
    </source>
</reference>
<keyword evidence="1" id="KW-0472">Membrane</keyword>
<dbReference type="PANTHER" id="PTHR35531">
    <property type="entry name" value="INNER MEMBRANE PROTEIN YBCI-RELATED"/>
    <property type="match status" value="1"/>
</dbReference>
<keyword evidence="3" id="KW-1185">Reference proteome</keyword>
<feature type="transmembrane region" description="Helical" evidence="1">
    <location>
        <begin position="80"/>
        <end position="98"/>
    </location>
</feature>
<dbReference type="AlphaFoldDB" id="A0A3M8H526"/>
<name>A0A3M8H526_9BACI</name>
<protein>
    <submittedName>
        <fullName evidence="2">Metal-dependent hydrolase</fullName>
    </submittedName>
</protein>
<dbReference type="InterPro" id="IPR007404">
    <property type="entry name" value="YdjM-like"/>
</dbReference>
<keyword evidence="2" id="KW-0378">Hydrolase</keyword>
<organism evidence="2 3">
    <name type="scientific">Lysinibacillus halotolerans</name>
    <dbReference type="NCBI Taxonomy" id="1368476"/>
    <lineage>
        <taxon>Bacteria</taxon>
        <taxon>Bacillati</taxon>
        <taxon>Bacillota</taxon>
        <taxon>Bacilli</taxon>
        <taxon>Bacillales</taxon>
        <taxon>Bacillaceae</taxon>
        <taxon>Lysinibacillus</taxon>
    </lineage>
</organism>
<sequence length="183" mass="19792">MNKPAHLMGGLTAGVAVSKYLEPTIINSGAVDSIVNIGVVLCGALLGSLLPDIDHRNSYIGRKLRVASFIISKTLGHRSIVHTPIVIFAFSALLYSLTTQFTGIIHSLSRLFVIGMSYGMFSHLLLDMLTRRGIPLLYPFSSKSFRIANFKGGGIGDSLTMIIGPILIGLMVLDSIIPFLFRT</sequence>
<comment type="caution">
    <text evidence="2">The sequence shown here is derived from an EMBL/GenBank/DDBJ whole genome shotgun (WGS) entry which is preliminary data.</text>
</comment>
<dbReference type="GO" id="GO:0016787">
    <property type="term" value="F:hydrolase activity"/>
    <property type="evidence" value="ECO:0007669"/>
    <property type="project" value="UniProtKB-KW"/>
</dbReference>
<evidence type="ECO:0000313" key="3">
    <source>
        <dbReference type="Proteomes" id="UP000279909"/>
    </source>
</evidence>
<evidence type="ECO:0000313" key="2">
    <source>
        <dbReference type="EMBL" id="RNC97512.1"/>
    </source>
</evidence>
<evidence type="ECO:0000256" key="1">
    <source>
        <dbReference type="SAM" id="Phobius"/>
    </source>
</evidence>